<accession>A0A0D8B9V0</accession>
<comment type="caution">
    <text evidence="1">The sequence shown here is derived from an EMBL/GenBank/DDBJ whole genome shotgun (WGS) entry which is preliminary data.</text>
</comment>
<dbReference type="AlphaFoldDB" id="A0A0D8B9V0"/>
<reference evidence="1 2" key="2">
    <citation type="journal article" date="2016" name="Genome Announc.">
        <title>Permanent Draft Genome Sequences for Two Variants of Frankia sp. Strain CpI1, the First Frankia Strain Isolated from Root Nodules of Comptonia peregrina.</title>
        <authorList>
            <person name="Oshone R."/>
            <person name="Hurst S.G.IV."/>
            <person name="Abebe-Akele F."/>
            <person name="Simpson S."/>
            <person name="Morris K."/>
            <person name="Thomas W.K."/>
            <person name="Tisa L.S."/>
        </authorList>
    </citation>
    <scope>NUCLEOTIDE SEQUENCE [LARGE SCALE GENOMIC DNA]</scope>
    <source>
        <strain evidence="2">CpI1-S</strain>
    </source>
</reference>
<dbReference type="Gene3D" id="3.40.50.1820">
    <property type="entry name" value="alpha/beta hydrolase"/>
    <property type="match status" value="1"/>
</dbReference>
<keyword evidence="1" id="KW-0378">Hydrolase</keyword>
<evidence type="ECO:0000313" key="1">
    <source>
        <dbReference type="EMBL" id="KJE20157.1"/>
    </source>
</evidence>
<organism evidence="1 2">
    <name type="scientific">Frankia torreyi</name>
    <dbReference type="NCBI Taxonomy" id="1856"/>
    <lineage>
        <taxon>Bacteria</taxon>
        <taxon>Bacillati</taxon>
        <taxon>Actinomycetota</taxon>
        <taxon>Actinomycetes</taxon>
        <taxon>Frankiales</taxon>
        <taxon>Frankiaceae</taxon>
        <taxon>Frankia</taxon>
    </lineage>
</organism>
<proteinExistence type="predicted"/>
<dbReference type="EMBL" id="JYFN01000069">
    <property type="protein sequence ID" value="KJE20157.1"/>
    <property type="molecule type" value="Genomic_DNA"/>
</dbReference>
<dbReference type="GO" id="GO:0016787">
    <property type="term" value="F:hydrolase activity"/>
    <property type="evidence" value="ECO:0007669"/>
    <property type="project" value="UniProtKB-KW"/>
</dbReference>
<reference evidence="2" key="1">
    <citation type="submission" date="2015-02" db="EMBL/GenBank/DDBJ databases">
        <title>Draft Genome of Frankia sp. CpI1-S.</title>
        <authorList>
            <person name="Oshone R.T."/>
            <person name="Ngom M."/>
            <person name="Ghodhbane-Gtari F."/>
            <person name="Gtari M."/>
            <person name="Morris K."/>
            <person name="Thomas K."/>
            <person name="Sen A."/>
            <person name="Tisa L.S."/>
        </authorList>
    </citation>
    <scope>NUCLEOTIDE SEQUENCE [LARGE SCALE GENOMIC DNA]</scope>
    <source>
        <strain evidence="2">CpI1-S</strain>
    </source>
</reference>
<name>A0A0D8B9V0_9ACTN</name>
<dbReference type="OrthoDB" id="5704902at2"/>
<gene>
    <name evidence="1" type="ORF">FF36_05535</name>
</gene>
<dbReference type="InterPro" id="IPR029058">
    <property type="entry name" value="AB_hydrolase_fold"/>
</dbReference>
<sequence length="368" mass="40360">MNDVGELKEFATVHARAQQIPRAVVADVLGRIVHDDSGSGSWVGEWSRVAQSRQRQGDLLAASRLYTMARFPYPGDPARQVAWERAVAAFDAWRSAQGVDLRPVDVKLSAGEFRCWATGPAPRAGQPFVILMGGIVSTKEQWAPTLVRLNRLGVAGVVTEMPGVGDNTLPYDATSWRMVPALLDAVTDQATTPRVHAMAMSFSGHLALRCALDDPRIASVLTVGAPLRYLFTDERWQGALPRVTVDTLAHLTGSRNTEVGGHIRSWALTPEQLGALDIPVAYVASRRDEIIPPQDIALLRRHVRRLDLLEFDDVHASPRHVGVTGPWLTLELLRMHGAPRRQRAALRAALIPLRAGTRLSAARNGRHQ</sequence>
<keyword evidence="2" id="KW-1185">Reference proteome</keyword>
<protein>
    <submittedName>
        <fullName evidence="1">Alpha/beta hydrolase family</fullName>
    </submittedName>
</protein>
<dbReference type="RefSeq" id="WP_044888004.1">
    <property type="nucleotide sequence ID" value="NZ_JYFN01000069.1"/>
</dbReference>
<dbReference type="Pfam" id="PF06500">
    <property type="entry name" value="FrsA-like"/>
    <property type="match status" value="1"/>
</dbReference>
<dbReference type="SUPFAM" id="SSF53474">
    <property type="entry name" value="alpha/beta-Hydrolases"/>
    <property type="match status" value="1"/>
</dbReference>
<dbReference type="Proteomes" id="UP000032545">
    <property type="component" value="Unassembled WGS sequence"/>
</dbReference>
<dbReference type="PATRIC" id="fig|1502723.3.peg.5958"/>
<dbReference type="InterPro" id="IPR010520">
    <property type="entry name" value="FrsA-like"/>
</dbReference>
<evidence type="ECO:0000313" key="2">
    <source>
        <dbReference type="Proteomes" id="UP000032545"/>
    </source>
</evidence>